<keyword evidence="2" id="KW-1185">Reference proteome</keyword>
<reference evidence="1" key="1">
    <citation type="submission" date="2021-01" db="EMBL/GenBank/DDBJ databases">
        <title>Whole genome shotgun sequence of Actinoplanes cyaneus NBRC 14990.</title>
        <authorList>
            <person name="Komaki H."/>
            <person name="Tamura T."/>
        </authorList>
    </citation>
    <scope>NUCLEOTIDE SEQUENCE</scope>
    <source>
        <strain evidence="1">NBRC 14990</strain>
    </source>
</reference>
<gene>
    <name evidence="1" type="ORF">Acy02nite_90620</name>
</gene>
<dbReference type="AlphaFoldDB" id="A0A919MHD9"/>
<proteinExistence type="predicted"/>
<evidence type="ECO:0000313" key="1">
    <source>
        <dbReference type="EMBL" id="GID71181.1"/>
    </source>
</evidence>
<name>A0A919MHD9_9ACTN</name>
<protein>
    <submittedName>
        <fullName evidence="1">Uncharacterized protein</fullName>
    </submittedName>
</protein>
<comment type="caution">
    <text evidence="1">The sequence shown here is derived from an EMBL/GenBank/DDBJ whole genome shotgun (WGS) entry which is preliminary data.</text>
</comment>
<accession>A0A919MHD9</accession>
<dbReference type="EMBL" id="BOMH01000103">
    <property type="protein sequence ID" value="GID71181.1"/>
    <property type="molecule type" value="Genomic_DNA"/>
</dbReference>
<sequence>MRGSHLVFPKRSGSGSGYRVALTATWAEASDVGRRAGLARLSEVGRGSVFGVVTEPEPDGVVDRDAVEVGRGNEPHVGRKPTT</sequence>
<organism evidence="1 2">
    <name type="scientific">Actinoplanes cyaneus</name>
    <dbReference type="NCBI Taxonomy" id="52696"/>
    <lineage>
        <taxon>Bacteria</taxon>
        <taxon>Bacillati</taxon>
        <taxon>Actinomycetota</taxon>
        <taxon>Actinomycetes</taxon>
        <taxon>Micromonosporales</taxon>
        <taxon>Micromonosporaceae</taxon>
        <taxon>Actinoplanes</taxon>
    </lineage>
</organism>
<evidence type="ECO:0000313" key="2">
    <source>
        <dbReference type="Proteomes" id="UP000619479"/>
    </source>
</evidence>
<dbReference type="Proteomes" id="UP000619479">
    <property type="component" value="Unassembled WGS sequence"/>
</dbReference>